<dbReference type="Pfam" id="PF13439">
    <property type="entry name" value="Glyco_transf_4"/>
    <property type="match status" value="1"/>
</dbReference>
<evidence type="ECO:0000313" key="3">
    <source>
        <dbReference type="EMBL" id="EAT15503.1"/>
    </source>
</evidence>
<dbReference type="InterPro" id="IPR001296">
    <property type="entry name" value="Glyco_trans_1"/>
</dbReference>
<dbReference type="PANTHER" id="PTHR45871:SF1">
    <property type="entry name" value="PHOSPHATIDYLINOSITOL N-ACETYLGLUCOSAMINYLTRANSFERASE SUBUNIT A"/>
    <property type="match status" value="1"/>
</dbReference>
<dbReference type="EMBL" id="AAEW02000010">
    <property type="protein sequence ID" value="EAT15503.1"/>
    <property type="molecule type" value="Genomic_DNA"/>
</dbReference>
<reference evidence="3" key="1">
    <citation type="submission" date="2006-05" db="EMBL/GenBank/DDBJ databases">
        <title>Annotation of the draft genome assembly of Desulfuromonas acetoxidans DSM 684.</title>
        <authorList>
            <consortium name="US DOE Joint Genome Institute (JGI-ORNL)"/>
            <person name="Larimer F."/>
            <person name="Land M."/>
            <person name="Hauser L."/>
        </authorList>
    </citation>
    <scope>NUCLEOTIDE SEQUENCE [LARGE SCALE GENOMIC DNA]</scope>
    <source>
        <strain evidence="3">DSM 684</strain>
    </source>
</reference>
<accession>Q1JYZ1</accession>
<dbReference type="OrthoDB" id="5405057at2"/>
<dbReference type="InterPro" id="IPR028098">
    <property type="entry name" value="Glyco_trans_4-like_N"/>
</dbReference>
<evidence type="ECO:0000313" key="4">
    <source>
        <dbReference type="Proteomes" id="UP000005695"/>
    </source>
</evidence>
<sequence>MKILHILSQIPASTGSGMYLQAIMEHARLQGHDNFLLAGVPNDFHFADHCGHLPCNAEPELVRFGQDTDFQVVGMSDVMPYPSARFCDLTAEDLARYEACFDARLRSAIQRWQPDIIHAHHLWLLTSLARQRFPEIPMVASCHGSDLRQFHTCCHLQPQVLYGCRQVDAICALNEGQKEQISQEYEIDQQRIHVVGAGFNSALFQAPQTDQKPTDPTQIVYVGKLSRAKGVPWLIKALQRLKQKRWHFHLIGDSKGEEKNEIIALARQLGNSVTLHGSLKPDQLAEILKKSHLFILPSFFEGVPLVVLEALACGCRVVTTNLPGIKEVFGPLTCDWLQRVELPEMETIDHPHPDSEEDFIERLQDKITAQLTAIENNPTLSPPQVVQNVIHNYEWESTFCRIEKVYEQVLRLNQ</sequence>
<dbReference type="CDD" id="cd03801">
    <property type="entry name" value="GT4_PimA-like"/>
    <property type="match status" value="1"/>
</dbReference>
<proteinExistence type="predicted"/>
<reference evidence="3" key="2">
    <citation type="submission" date="2006-05" db="EMBL/GenBank/DDBJ databases">
        <title>Sequencing of the draft genome and assembly of Desulfuromonas acetoxidans DSM 684.</title>
        <authorList>
            <consortium name="US DOE Joint Genome Institute (JGI-PGF)"/>
            <person name="Copeland A."/>
            <person name="Lucas S."/>
            <person name="Lapidus A."/>
            <person name="Barry K."/>
            <person name="Detter J.C."/>
            <person name="Glavina del Rio T."/>
            <person name="Hammon N."/>
            <person name="Israni S."/>
            <person name="Dalin E."/>
            <person name="Tice H."/>
            <person name="Bruce D."/>
            <person name="Pitluck S."/>
            <person name="Richardson P."/>
        </authorList>
    </citation>
    <scope>NUCLEOTIDE SEQUENCE [LARGE SCALE GENOMIC DNA]</scope>
    <source>
        <strain evidence="3">DSM 684</strain>
    </source>
</reference>
<feature type="domain" description="Glycosyl transferase family 1" evidence="1">
    <location>
        <begin position="210"/>
        <end position="331"/>
    </location>
</feature>
<organism evidence="3 4">
    <name type="scientific">Desulfuromonas acetoxidans (strain DSM 684 / 11070)</name>
    <dbReference type="NCBI Taxonomy" id="281689"/>
    <lineage>
        <taxon>Bacteria</taxon>
        <taxon>Pseudomonadati</taxon>
        <taxon>Thermodesulfobacteriota</taxon>
        <taxon>Desulfuromonadia</taxon>
        <taxon>Desulfuromonadales</taxon>
        <taxon>Desulfuromonadaceae</taxon>
        <taxon>Desulfuromonas</taxon>
    </lineage>
</organism>
<dbReference type="AlphaFoldDB" id="Q1JYZ1"/>
<comment type="caution">
    <text evidence="3">The sequence shown here is derived from an EMBL/GenBank/DDBJ whole genome shotgun (WGS) entry which is preliminary data.</text>
</comment>
<dbReference type="SUPFAM" id="SSF53756">
    <property type="entry name" value="UDP-Glycosyltransferase/glycogen phosphorylase"/>
    <property type="match status" value="1"/>
</dbReference>
<dbReference type="RefSeq" id="WP_006000854.1">
    <property type="nucleotide sequence ID" value="NZ_AAEW02000010.1"/>
</dbReference>
<dbReference type="Gene3D" id="3.40.50.2000">
    <property type="entry name" value="Glycogen Phosphorylase B"/>
    <property type="match status" value="2"/>
</dbReference>
<protein>
    <submittedName>
        <fullName evidence="3">Glycosyl transferase, group 1</fullName>
    </submittedName>
</protein>
<gene>
    <name evidence="3" type="ORF">Dace_1365</name>
</gene>
<feature type="domain" description="Glycosyltransferase subfamily 4-like N-terminal" evidence="2">
    <location>
        <begin position="96"/>
        <end position="200"/>
    </location>
</feature>
<keyword evidence="3" id="KW-0808">Transferase</keyword>
<keyword evidence="4" id="KW-1185">Reference proteome</keyword>
<dbReference type="GO" id="GO:0016757">
    <property type="term" value="F:glycosyltransferase activity"/>
    <property type="evidence" value="ECO:0007669"/>
    <property type="project" value="InterPro"/>
</dbReference>
<evidence type="ECO:0000259" key="1">
    <source>
        <dbReference type="Pfam" id="PF00534"/>
    </source>
</evidence>
<dbReference type="Proteomes" id="UP000005695">
    <property type="component" value="Unassembled WGS sequence"/>
</dbReference>
<name>Q1JYZ1_DESA6</name>
<dbReference type="PANTHER" id="PTHR45871">
    <property type="entry name" value="N-ACETYLGLUCOSAMINYL-PHOSPHATIDYLINOSITOL BIOSYNTHETIC PROTEIN"/>
    <property type="match status" value="1"/>
</dbReference>
<dbReference type="Pfam" id="PF00534">
    <property type="entry name" value="Glycos_transf_1"/>
    <property type="match status" value="1"/>
</dbReference>
<evidence type="ECO:0000259" key="2">
    <source>
        <dbReference type="Pfam" id="PF13439"/>
    </source>
</evidence>